<evidence type="ECO:0000313" key="4">
    <source>
        <dbReference type="Proteomes" id="UP000472971"/>
    </source>
</evidence>
<keyword evidence="1" id="KW-0472">Membrane</keyword>
<organism evidence="3 4">
    <name type="scientific">Bacillus aquiflavi</name>
    <dbReference type="NCBI Taxonomy" id="2672567"/>
    <lineage>
        <taxon>Bacteria</taxon>
        <taxon>Bacillati</taxon>
        <taxon>Bacillota</taxon>
        <taxon>Bacilli</taxon>
        <taxon>Bacillales</taxon>
        <taxon>Bacillaceae</taxon>
        <taxon>Bacillus</taxon>
    </lineage>
</organism>
<evidence type="ECO:0000313" key="5">
    <source>
        <dbReference type="Proteomes" id="UP000570010"/>
    </source>
</evidence>
<reference evidence="2 5" key="2">
    <citation type="submission" date="2020-07" db="EMBL/GenBank/DDBJ databases">
        <authorList>
            <person name="Feng H."/>
        </authorList>
    </citation>
    <scope>NUCLEOTIDE SEQUENCE [LARGE SCALE GENOMIC DNA]</scope>
    <source>
        <strain evidence="2">S-12</strain>
        <strain evidence="5">s-12</strain>
    </source>
</reference>
<dbReference type="EMBL" id="JACEIO010000057">
    <property type="protein sequence ID" value="MBA4538631.1"/>
    <property type="molecule type" value="Genomic_DNA"/>
</dbReference>
<feature type="transmembrane region" description="Helical" evidence="1">
    <location>
        <begin position="82"/>
        <end position="104"/>
    </location>
</feature>
<feature type="transmembrane region" description="Helical" evidence="1">
    <location>
        <begin position="30"/>
        <end position="53"/>
    </location>
</feature>
<name>A0A6B3W194_9BACI</name>
<evidence type="ECO:0000256" key="1">
    <source>
        <dbReference type="SAM" id="Phobius"/>
    </source>
</evidence>
<keyword evidence="1" id="KW-1133">Transmembrane helix</keyword>
<dbReference type="AlphaFoldDB" id="A0A6B3W194"/>
<comment type="caution">
    <text evidence="3">The sequence shown here is derived from an EMBL/GenBank/DDBJ whole genome shotgun (WGS) entry which is preliminary data.</text>
</comment>
<dbReference type="Proteomes" id="UP000472971">
    <property type="component" value="Unassembled WGS sequence"/>
</dbReference>
<keyword evidence="4" id="KW-1185">Reference proteome</keyword>
<dbReference type="EMBL" id="JAAIWN010000059">
    <property type="protein sequence ID" value="NEY82992.1"/>
    <property type="molecule type" value="Genomic_DNA"/>
</dbReference>
<proteinExistence type="predicted"/>
<sequence>MNYNVRLLRGIFRPNIYLYQLQQAEVISGFWLRLVMLIGGSVLISALGGYYGLGSEGFSHELTTLDKSEFAARKLFFVGGNILWGFIYPMLMTFFPALFYWIVLEVNFLKATVMQLLVIVVLLVEELLLVPLMIFLEISKIDSPFALGVIVQYLTANDLIKHFAGTFSIFFIWVIIIQYKTLIALSEKSKRFIFLIVLGINIIIWVTSSIVSYLNIEKLI</sequence>
<protein>
    <recommendedName>
        <fullName evidence="6">Yip1 domain-containing protein</fullName>
    </recommendedName>
</protein>
<feature type="transmembrane region" description="Helical" evidence="1">
    <location>
        <begin position="192"/>
        <end position="214"/>
    </location>
</feature>
<evidence type="ECO:0000313" key="3">
    <source>
        <dbReference type="EMBL" id="NEY82992.1"/>
    </source>
</evidence>
<dbReference type="Proteomes" id="UP000570010">
    <property type="component" value="Unassembled WGS sequence"/>
</dbReference>
<feature type="transmembrane region" description="Helical" evidence="1">
    <location>
        <begin position="116"/>
        <end position="139"/>
    </location>
</feature>
<evidence type="ECO:0000313" key="2">
    <source>
        <dbReference type="EMBL" id="MBA4538631.1"/>
    </source>
</evidence>
<feature type="transmembrane region" description="Helical" evidence="1">
    <location>
        <begin position="159"/>
        <end position="180"/>
    </location>
</feature>
<evidence type="ECO:0008006" key="6">
    <source>
        <dbReference type="Google" id="ProtNLM"/>
    </source>
</evidence>
<accession>A0A6B3W194</accession>
<dbReference type="RefSeq" id="WP_163243391.1">
    <property type="nucleotide sequence ID" value="NZ_CP082780.1"/>
</dbReference>
<reference evidence="3 4" key="1">
    <citation type="submission" date="2020-02" db="EMBL/GenBank/DDBJ databases">
        <title>Bacillus aquiflavi sp. nov., isolated from yellow water of strong flavor Chinese baijiu in Yibin region of China.</title>
        <authorList>
            <person name="Xie J."/>
        </authorList>
    </citation>
    <scope>NUCLEOTIDE SEQUENCE [LARGE SCALE GENOMIC DNA]</scope>
    <source>
        <strain evidence="3 4">3H-10</strain>
    </source>
</reference>
<keyword evidence="1" id="KW-0812">Transmembrane</keyword>
<gene>
    <name evidence="3" type="ORF">G4D64_16185</name>
    <name evidence="2" type="ORF">H1Z61_16235</name>
</gene>